<sequence>MTVNVAALIQSLGKTYREIIDAGLIPYITKPTGSPGDPFLSLEMAKEGLFLSFNRSDRVFVEMTLRILNEKNEKYRFPNKLPSPLVPEMNRAWIHNKFGEPEKALPPRPRLNKYVGWTELYTVMDAHIPTSMQISYDLLERVKSITFLPTEKVRW</sequence>
<proteinExistence type="predicted"/>
<dbReference type="InterPro" id="IPR045657">
    <property type="entry name" value="DUF6392"/>
</dbReference>
<dbReference type="EMBL" id="BRLJ01000004">
    <property type="protein sequence ID" value="GKX63346.1"/>
    <property type="molecule type" value="Genomic_DNA"/>
</dbReference>
<evidence type="ECO:0000313" key="2">
    <source>
        <dbReference type="Proteomes" id="UP001059610"/>
    </source>
</evidence>
<evidence type="ECO:0008006" key="3">
    <source>
        <dbReference type="Google" id="ProtNLM"/>
    </source>
</evidence>
<keyword evidence="2" id="KW-1185">Reference proteome</keyword>
<dbReference type="Pfam" id="PF19929">
    <property type="entry name" value="DUF6392"/>
    <property type="match status" value="1"/>
</dbReference>
<dbReference type="RefSeq" id="WP_261821954.1">
    <property type="nucleotide sequence ID" value="NZ_BRLJ01000004.1"/>
</dbReference>
<accession>A0ABQ5LIB3</accession>
<reference evidence="1" key="1">
    <citation type="submission" date="2022-06" db="EMBL/GenBank/DDBJ databases">
        <title>Draft genome sequences of Pragia fontium str. JCM24417.</title>
        <authorList>
            <person name="Wakabayashi Y."/>
            <person name="Kojima K."/>
        </authorList>
    </citation>
    <scope>NUCLEOTIDE SEQUENCE</scope>
    <source>
        <strain evidence="1">JCM 24417</strain>
    </source>
</reference>
<dbReference type="Proteomes" id="UP001059610">
    <property type="component" value="Unassembled WGS sequence"/>
</dbReference>
<organism evidence="1 2">
    <name type="scientific">Pragia fontium</name>
    <dbReference type="NCBI Taxonomy" id="82985"/>
    <lineage>
        <taxon>Bacteria</taxon>
        <taxon>Pseudomonadati</taxon>
        <taxon>Pseudomonadota</taxon>
        <taxon>Gammaproteobacteria</taxon>
        <taxon>Enterobacterales</taxon>
        <taxon>Budviciaceae</taxon>
        <taxon>Pragia</taxon>
    </lineage>
</organism>
<name>A0ABQ5LIB3_9GAMM</name>
<comment type="caution">
    <text evidence="1">The sequence shown here is derived from an EMBL/GenBank/DDBJ whole genome shotgun (WGS) entry which is preliminary data.</text>
</comment>
<evidence type="ECO:0000313" key="1">
    <source>
        <dbReference type="EMBL" id="GKX63346.1"/>
    </source>
</evidence>
<gene>
    <name evidence="1" type="ORF">SOASR032_19150</name>
</gene>
<protein>
    <recommendedName>
        <fullName evidence="3">Pyocin immunity protein</fullName>
    </recommendedName>
</protein>